<protein>
    <submittedName>
        <fullName evidence="1">Uncharacterized protein</fullName>
    </submittedName>
</protein>
<evidence type="ECO:0000313" key="1">
    <source>
        <dbReference type="EMBL" id="THG32324.1"/>
    </source>
</evidence>
<dbReference type="OrthoDB" id="5111843at2"/>
<name>A0A4S4FPT0_9MICO</name>
<proteinExistence type="predicted"/>
<dbReference type="Proteomes" id="UP000309133">
    <property type="component" value="Unassembled WGS sequence"/>
</dbReference>
<dbReference type="AlphaFoldDB" id="A0A4S4FPT0"/>
<organism evidence="1 2">
    <name type="scientific">Naasia lichenicola</name>
    <dbReference type="NCBI Taxonomy" id="2565933"/>
    <lineage>
        <taxon>Bacteria</taxon>
        <taxon>Bacillati</taxon>
        <taxon>Actinomycetota</taxon>
        <taxon>Actinomycetes</taxon>
        <taxon>Micrococcales</taxon>
        <taxon>Microbacteriaceae</taxon>
        <taxon>Naasia</taxon>
    </lineage>
</organism>
<comment type="caution">
    <text evidence="1">The sequence shown here is derived from an EMBL/GenBank/DDBJ whole genome shotgun (WGS) entry which is preliminary data.</text>
</comment>
<dbReference type="RefSeq" id="WP_136426489.1">
    <property type="nucleotide sequence ID" value="NZ_SSSM01000002.1"/>
</dbReference>
<accession>A0A4S4FPT0</accession>
<gene>
    <name evidence="1" type="ORF">E6C64_04705</name>
</gene>
<reference evidence="1 2" key="1">
    <citation type="submission" date="2019-04" db="EMBL/GenBank/DDBJ databases">
        <authorList>
            <person name="Jiang L."/>
        </authorList>
    </citation>
    <scope>NUCLEOTIDE SEQUENCE [LARGE SCALE GENOMIC DNA]</scope>
    <source>
        <strain evidence="1 2">YIM 131853</strain>
    </source>
</reference>
<sequence>MAWFQRGAAADVPDGMRFSKSDSGKADLNDYAFDLRPKNAKVSIRLAGSDPRQDEIARLAGNADLQTAGGRRTLEEERTDAPMEVRLFADARISGVVGMVPRGFESAVTEALNRLEEAGRKPRIPVRIVSTRHGYRVDLLVGSTR</sequence>
<evidence type="ECO:0000313" key="2">
    <source>
        <dbReference type="Proteomes" id="UP000309133"/>
    </source>
</evidence>
<keyword evidence="2" id="KW-1185">Reference proteome</keyword>
<dbReference type="EMBL" id="SSSM01000002">
    <property type="protein sequence ID" value="THG32324.1"/>
    <property type="molecule type" value="Genomic_DNA"/>
</dbReference>